<proteinExistence type="predicted"/>
<feature type="domain" description="DNA polymerase zeta catalytic subunit N-terminal" evidence="1">
    <location>
        <begin position="17"/>
        <end position="69"/>
    </location>
</feature>
<organism evidence="2 3">
    <name type="scientific">Polarella glacialis</name>
    <name type="common">Dinoflagellate</name>
    <dbReference type="NCBI Taxonomy" id="89957"/>
    <lineage>
        <taxon>Eukaryota</taxon>
        <taxon>Sar</taxon>
        <taxon>Alveolata</taxon>
        <taxon>Dinophyceae</taxon>
        <taxon>Suessiales</taxon>
        <taxon>Suessiaceae</taxon>
        <taxon>Polarella</taxon>
    </lineage>
</organism>
<dbReference type="InterPro" id="IPR056447">
    <property type="entry name" value="REV3_N"/>
</dbReference>
<accession>A0A813KA82</accession>
<feature type="non-terminal residue" evidence="2">
    <location>
        <position position="70"/>
    </location>
</feature>
<dbReference type="Pfam" id="PF24065">
    <property type="entry name" value="REV3_N"/>
    <property type="match status" value="1"/>
</dbReference>
<dbReference type="Proteomes" id="UP000626109">
    <property type="component" value="Unassembled WGS sequence"/>
</dbReference>
<dbReference type="InterPro" id="IPR030559">
    <property type="entry name" value="PolZ_Rev3"/>
</dbReference>
<feature type="non-terminal residue" evidence="2">
    <location>
        <position position="1"/>
    </location>
</feature>
<dbReference type="GO" id="GO:0003887">
    <property type="term" value="F:DNA-directed DNA polymerase activity"/>
    <property type="evidence" value="ECO:0007669"/>
    <property type="project" value="TreeGrafter"/>
</dbReference>
<dbReference type="EMBL" id="CAJNNW010028576">
    <property type="protein sequence ID" value="CAE8696790.1"/>
    <property type="molecule type" value="Genomic_DNA"/>
</dbReference>
<protein>
    <recommendedName>
        <fullName evidence="1">DNA polymerase zeta catalytic subunit N-terminal domain-containing protein</fullName>
    </recommendedName>
</protein>
<dbReference type="PANTHER" id="PTHR45812:SF1">
    <property type="entry name" value="DNA POLYMERASE ZETA CATALYTIC SUBUNIT"/>
    <property type="match status" value="1"/>
</dbReference>
<gene>
    <name evidence="2" type="ORF">PGLA2088_LOCUS29985</name>
</gene>
<dbReference type="GO" id="GO:0016035">
    <property type="term" value="C:zeta DNA polymerase complex"/>
    <property type="evidence" value="ECO:0007669"/>
    <property type="project" value="InterPro"/>
</dbReference>
<evidence type="ECO:0000313" key="3">
    <source>
        <dbReference type="Proteomes" id="UP000626109"/>
    </source>
</evidence>
<dbReference type="PANTHER" id="PTHR45812">
    <property type="entry name" value="DNA POLYMERASE ZETA CATALYTIC SUBUNIT"/>
    <property type="match status" value="1"/>
</dbReference>
<evidence type="ECO:0000259" key="1">
    <source>
        <dbReference type="Pfam" id="PF24065"/>
    </source>
</evidence>
<name>A0A813KA82_POLGL</name>
<comment type="caution">
    <text evidence="2">The sequence shown here is derived from an EMBL/GenBank/DDBJ whole genome shotgun (WGS) entry which is preliminary data.</text>
</comment>
<sequence length="70" mass="7387">MEASMGRQTPVSEMRPLSVSIVSIDFCVVKPGPGDPQHSSRTGKALPQVPVIRVFGYTPGGQTACVHVHG</sequence>
<dbReference type="AlphaFoldDB" id="A0A813KA82"/>
<dbReference type="GO" id="GO:0000724">
    <property type="term" value="P:double-strand break repair via homologous recombination"/>
    <property type="evidence" value="ECO:0007669"/>
    <property type="project" value="TreeGrafter"/>
</dbReference>
<dbReference type="GO" id="GO:0042276">
    <property type="term" value="P:error-prone translesion synthesis"/>
    <property type="evidence" value="ECO:0007669"/>
    <property type="project" value="TreeGrafter"/>
</dbReference>
<evidence type="ECO:0000313" key="2">
    <source>
        <dbReference type="EMBL" id="CAE8696790.1"/>
    </source>
</evidence>
<reference evidence="2" key="1">
    <citation type="submission" date="2021-02" db="EMBL/GenBank/DDBJ databases">
        <authorList>
            <person name="Dougan E. K."/>
            <person name="Rhodes N."/>
            <person name="Thang M."/>
            <person name="Chan C."/>
        </authorList>
    </citation>
    <scope>NUCLEOTIDE SEQUENCE</scope>
</reference>
<dbReference type="GO" id="GO:0005634">
    <property type="term" value="C:nucleus"/>
    <property type="evidence" value="ECO:0007669"/>
    <property type="project" value="TreeGrafter"/>
</dbReference>